<organism evidence="2 3">
    <name type="scientific">Leeuwenhoekiella aequorea</name>
    <dbReference type="NCBI Taxonomy" id="283736"/>
    <lineage>
        <taxon>Bacteria</taxon>
        <taxon>Pseudomonadati</taxon>
        <taxon>Bacteroidota</taxon>
        <taxon>Flavobacteriia</taxon>
        <taxon>Flavobacteriales</taxon>
        <taxon>Flavobacteriaceae</taxon>
        <taxon>Leeuwenhoekiella</taxon>
    </lineage>
</organism>
<dbReference type="Pfam" id="PF14060">
    <property type="entry name" value="DUF4252"/>
    <property type="match status" value="1"/>
</dbReference>
<reference evidence="2 3" key="1">
    <citation type="submission" date="2018-07" db="EMBL/GenBank/DDBJ databases">
        <title>Leeuwenhoekiella genomics.</title>
        <authorList>
            <person name="Tahon G."/>
            <person name="Willems A."/>
        </authorList>
    </citation>
    <scope>NUCLEOTIDE SEQUENCE [LARGE SCALE GENOMIC DNA]</scope>
    <source>
        <strain evidence="2 3">LMG 22550</strain>
    </source>
</reference>
<gene>
    <name evidence="2" type="ORF">DSM00_1393</name>
</gene>
<dbReference type="OrthoDB" id="705638at2"/>
<evidence type="ECO:0000256" key="1">
    <source>
        <dbReference type="SAM" id="SignalP"/>
    </source>
</evidence>
<name>A0A4Q0PAP7_9FLAO</name>
<dbReference type="EMBL" id="QOVM01000002">
    <property type="protein sequence ID" value="RXG23777.1"/>
    <property type="molecule type" value="Genomic_DNA"/>
</dbReference>
<dbReference type="AlphaFoldDB" id="A0A4Q0PAP7"/>
<feature type="chain" id="PRO_5020723730" description="DUF4252 domain-containing protein" evidence="1">
    <location>
        <begin position="20"/>
        <end position="174"/>
    </location>
</feature>
<dbReference type="InterPro" id="IPR025348">
    <property type="entry name" value="DUF4252"/>
</dbReference>
<keyword evidence="3" id="KW-1185">Reference proteome</keyword>
<comment type="caution">
    <text evidence="2">The sequence shown here is derived from an EMBL/GenBank/DDBJ whole genome shotgun (WGS) entry which is preliminary data.</text>
</comment>
<sequence>MNKLVITLILVGFSFTAFAQKNFEKFEDMQGVTSMVMNQKMFKLLSDMDLDSKDPEMKSYIEMVNSLQDIKVFTTKNANAAQQLKGEFKSYLTSANLQQLMQVKDEGKNVNFYYKPGKSDNFVSEFVMFLDGVSSKEDTVLIRITGDINLKEIGKIANSINFKGSEQLKNVKVN</sequence>
<dbReference type="RefSeq" id="WP_128757281.1">
    <property type="nucleotide sequence ID" value="NZ_QOVM01000002.1"/>
</dbReference>
<feature type="signal peptide" evidence="1">
    <location>
        <begin position="1"/>
        <end position="19"/>
    </location>
</feature>
<proteinExistence type="predicted"/>
<accession>A0A4Q0PAP7</accession>
<evidence type="ECO:0000313" key="3">
    <source>
        <dbReference type="Proteomes" id="UP000289238"/>
    </source>
</evidence>
<keyword evidence="1" id="KW-0732">Signal</keyword>
<evidence type="ECO:0008006" key="4">
    <source>
        <dbReference type="Google" id="ProtNLM"/>
    </source>
</evidence>
<evidence type="ECO:0000313" key="2">
    <source>
        <dbReference type="EMBL" id="RXG23777.1"/>
    </source>
</evidence>
<dbReference type="Proteomes" id="UP000289238">
    <property type="component" value="Unassembled WGS sequence"/>
</dbReference>
<protein>
    <recommendedName>
        <fullName evidence="4">DUF4252 domain-containing protein</fullName>
    </recommendedName>
</protein>